<dbReference type="EMBL" id="AWSV01000174">
    <property type="protein sequence ID" value="ERI81097.1"/>
    <property type="molecule type" value="Genomic_DNA"/>
</dbReference>
<keyword evidence="1" id="KW-0812">Transmembrane</keyword>
<dbReference type="PATRIC" id="fig|1321819.3.peg.3133"/>
<feature type="transmembrane region" description="Helical" evidence="1">
    <location>
        <begin position="136"/>
        <end position="167"/>
    </location>
</feature>
<evidence type="ECO:0008006" key="4">
    <source>
        <dbReference type="Google" id="ProtNLM"/>
    </source>
</evidence>
<evidence type="ECO:0000313" key="2">
    <source>
        <dbReference type="EMBL" id="ERI81097.1"/>
    </source>
</evidence>
<dbReference type="AlphaFoldDB" id="U2DHZ2"/>
<dbReference type="HOGENOM" id="CLU_142692_0_0_10"/>
<keyword evidence="1" id="KW-0472">Membrane</keyword>
<proteinExistence type="predicted"/>
<accession>U2DHZ2</accession>
<feature type="transmembrane region" description="Helical" evidence="1">
    <location>
        <begin position="79"/>
        <end position="98"/>
    </location>
</feature>
<dbReference type="Proteomes" id="UP000016496">
    <property type="component" value="Unassembled WGS sequence"/>
</dbReference>
<organism evidence="2 3">
    <name type="scientific">Bacteroides pyogenes F0041</name>
    <dbReference type="NCBI Taxonomy" id="1321819"/>
    <lineage>
        <taxon>Bacteria</taxon>
        <taxon>Pseudomonadati</taxon>
        <taxon>Bacteroidota</taxon>
        <taxon>Bacteroidia</taxon>
        <taxon>Bacteroidales</taxon>
        <taxon>Bacteroidaceae</taxon>
        <taxon>Bacteroides</taxon>
    </lineage>
</organism>
<dbReference type="OrthoDB" id="80411at2"/>
<evidence type="ECO:0000313" key="3">
    <source>
        <dbReference type="Proteomes" id="UP000016496"/>
    </source>
</evidence>
<dbReference type="Pfam" id="PF13787">
    <property type="entry name" value="HXXEE"/>
    <property type="match status" value="1"/>
</dbReference>
<gene>
    <name evidence="2" type="ORF">HMPREF1981_03399</name>
</gene>
<name>U2DHZ2_9BACE</name>
<protein>
    <recommendedName>
        <fullName evidence="4">HXXEE domain-containing protein</fullName>
    </recommendedName>
</protein>
<sequence length="170" mass="19211">MMKNTGLYWYVMTGAWCVHNLEEALTMPAWMREHYDIFFACLPVSEKMLIGGFPYAIVIVTALLMIFAYMVAGREWDNRILAVALGAFALNSIQHVAVSVIVRGYSPGVVTALFVNLPLSFYILKRLFRHKLLKNFTWLGVFLYGALALLAALSVVWLLALGLYALFRPQ</sequence>
<dbReference type="RefSeq" id="WP_021647206.1">
    <property type="nucleotide sequence ID" value="NZ_KE993166.1"/>
</dbReference>
<reference evidence="2 3" key="1">
    <citation type="submission" date="2013-08" db="EMBL/GenBank/DDBJ databases">
        <authorList>
            <person name="Weinstock G."/>
            <person name="Sodergren E."/>
            <person name="Wylie T."/>
            <person name="Fulton L."/>
            <person name="Fulton R."/>
            <person name="Fronick C."/>
            <person name="O'Laughlin M."/>
            <person name="Godfrey J."/>
            <person name="Miner T."/>
            <person name="Herter B."/>
            <person name="Appelbaum E."/>
            <person name="Cordes M."/>
            <person name="Lek S."/>
            <person name="Wollam A."/>
            <person name="Pepin K.H."/>
            <person name="Palsikar V.B."/>
            <person name="Mitreva M."/>
            <person name="Wilson R.K."/>
        </authorList>
    </citation>
    <scope>NUCLEOTIDE SEQUENCE [LARGE SCALE GENOMIC DNA]</scope>
    <source>
        <strain evidence="2 3">F0041</strain>
    </source>
</reference>
<feature type="transmembrane region" description="Helical" evidence="1">
    <location>
        <begin position="104"/>
        <end position="124"/>
    </location>
</feature>
<dbReference type="InterPro" id="IPR025671">
    <property type="entry name" value="HXXEE"/>
</dbReference>
<evidence type="ECO:0000256" key="1">
    <source>
        <dbReference type="SAM" id="Phobius"/>
    </source>
</evidence>
<comment type="caution">
    <text evidence="2">The sequence shown here is derived from an EMBL/GenBank/DDBJ whole genome shotgun (WGS) entry which is preliminary data.</text>
</comment>
<keyword evidence="1" id="KW-1133">Transmembrane helix</keyword>
<feature type="transmembrane region" description="Helical" evidence="1">
    <location>
        <begin position="52"/>
        <end position="72"/>
    </location>
</feature>